<evidence type="ECO:0000259" key="5">
    <source>
        <dbReference type="PROSITE" id="PS50893"/>
    </source>
</evidence>
<dbReference type="PROSITE" id="PS50893">
    <property type="entry name" value="ABC_TRANSPORTER_2"/>
    <property type="match status" value="1"/>
</dbReference>
<dbReference type="GO" id="GO:0140359">
    <property type="term" value="F:ABC-type transporter activity"/>
    <property type="evidence" value="ECO:0007669"/>
    <property type="project" value="InterPro"/>
</dbReference>
<dbReference type="SUPFAM" id="SSF52540">
    <property type="entry name" value="P-loop containing nucleoside triphosphate hydrolases"/>
    <property type="match status" value="1"/>
</dbReference>
<dbReference type="InterPro" id="IPR050683">
    <property type="entry name" value="Bact_Polysacc_Export_ATP-bd"/>
</dbReference>
<dbReference type="Gene3D" id="2.70.50.60">
    <property type="entry name" value="abc- transporter (atp binding component) like domain"/>
    <property type="match status" value="1"/>
</dbReference>
<dbReference type="InterPro" id="IPR003439">
    <property type="entry name" value="ABC_transporter-like_ATP-bd"/>
</dbReference>
<evidence type="ECO:0000256" key="1">
    <source>
        <dbReference type="ARBA" id="ARBA00005417"/>
    </source>
</evidence>
<dbReference type="InterPro" id="IPR017871">
    <property type="entry name" value="ABC_transporter-like_CS"/>
</dbReference>
<evidence type="ECO:0000256" key="2">
    <source>
        <dbReference type="ARBA" id="ARBA00022448"/>
    </source>
</evidence>
<evidence type="ECO:0000256" key="3">
    <source>
        <dbReference type="ARBA" id="ARBA00022741"/>
    </source>
</evidence>
<dbReference type="SMART" id="SM00382">
    <property type="entry name" value="AAA"/>
    <property type="match status" value="1"/>
</dbReference>
<dbReference type="OrthoDB" id="9778870at2"/>
<keyword evidence="2" id="KW-0813">Transport</keyword>
<dbReference type="CDD" id="cd03220">
    <property type="entry name" value="ABC_KpsT_Wzt"/>
    <property type="match status" value="1"/>
</dbReference>
<dbReference type="InterPro" id="IPR027417">
    <property type="entry name" value="P-loop_NTPase"/>
</dbReference>
<evidence type="ECO:0000313" key="7">
    <source>
        <dbReference type="Proteomes" id="UP000239866"/>
    </source>
</evidence>
<dbReference type="PANTHER" id="PTHR46743:SF2">
    <property type="entry name" value="TEICHOIC ACIDS EXPORT ATP-BINDING PROTEIN TAGH"/>
    <property type="match status" value="1"/>
</dbReference>
<feature type="domain" description="ABC transporter" evidence="5">
    <location>
        <begin position="5"/>
        <end position="245"/>
    </location>
</feature>
<keyword evidence="3" id="KW-0547">Nucleotide-binding</keyword>
<dbReference type="GO" id="GO:0016020">
    <property type="term" value="C:membrane"/>
    <property type="evidence" value="ECO:0007669"/>
    <property type="project" value="InterPro"/>
</dbReference>
<sequence>MSVLINVENLGKAFRTYPSASQRIRSWLGLRTKGVQDVWVLRHLNFQVFAGEAVGLVGENGAGKSTLLKMIAGTLAPTEGKVELLGDVRAILELGMGFNGEFTGRENARHGLSMMGLSAEEAEALLPEVEAFAEVGDYFDRPLRTYSSGMQMRVTFAVATARRPQVLIVDEALAVGDAYFQHKSFEKIREMQQAGTTLLIVSHDRGAIQRICDRVILLENGQISREGDPEVIMDYYNAMLANKGNQKHSVQSEQLEDGRVATTSGTGEATIQRVSLYSAETGEPIEIATVGQALELRVDLHIHEAIDQLVVGYVIKDRLRQDVFGTNTHHLDQVLDNLEPGQTLDYRFRFDCNLGEGSYSFSVAAHADDTHVRHNYHWKDLACTFEVVNANKKRFLGVAWVPPTLAIEHSTTTTGEAP</sequence>
<dbReference type="PANTHER" id="PTHR46743">
    <property type="entry name" value="TEICHOIC ACIDS EXPORT ATP-BINDING PROTEIN TAGH"/>
    <property type="match status" value="1"/>
</dbReference>
<dbReference type="Pfam" id="PF00005">
    <property type="entry name" value="ABC_tran"/>
    <property type="match status" value="1"/>
</dbReference>
<dbReference type="GO" id="GO:0016887">
    <property type="term" value="F:ATP hydrolysis activity"/>
    <property type="evidence" value="ECO:0007669"/>
    <property type="project" value="InterPro"/>
</dbReference>
<proteinExistence type="inferred from homology"/>
<dbReference type="AlphaFoldDB" id="A0A2T1KW41"/>
<dbReference type="InterPro" id="IPR029439">
    <property type="entry name" value="Wzt_C"/>
</dbReference>
<name>A0A2T1KW41_9GAMM</name>
<dbReference type="EMBL" id="PXNP01000004">
    <property type="protein sequence ID" value="PSF14294.1"/>
    <property type="molecule type" value="Genomic_DNA"/>
</dbReference>
<dbReference type="CDD" id="cd10147">
    <property type="entry name" value="Wzt_C-like"/>
    <property type="match status" value="1"/>
</dbReference>
<evidence type="ECO:0000313" key="6">
    <source>
        <dbReference type="EMBL" id="PSF14294.1"/>
    </source>
</evidence>
<reference evidence="6 7" key="1">
    <citation type="submission" date="2018-03" db="EMBL/GenBank/DDBJ databases">
        <title>Marinobacter brunus sp. nov., a marine bacterium of Gamma-proteobacteria isolated from the surface seawater of the South China Sea.</title>
        <authorList>
            <person name="Cheng H."/>
            <person name="Wu Y.-H."/>
            <person name="Xamxidin M."/>
            <person name="Xu X.-W."/>
        </authorList>
    </citation>
    <scope>NUCLEOTIDE SEQUENCE [LARGE SCALE GENOMIC DNA]</scope>
    <source>
        <strain evidence="6 7">NH169-3</strain>
    </source>
</reference>
<dbReference type="InterPro" id="IPR015860">
    <property type="entry name" value="ABC_transpr_TagH-like"/>
</dbReference>
<dbReference type="Proteomes" id="UP000239866">
    <property type="component" value="Unassembled WGS sequence"/>
</dbReference>
<organism evidence="6 7">
    <name type="scientific">Marinobacter fuscus</name>
    <dbReference type="NCBI Taxonomy" id="2109942"/>
    <lineage>
        <taxon>Bacteria</taxon>
        <taxon>Pseudomonadati</taxon>
        <taxon>Pseudomonadota</taxon>
        <taxon>Gammaproteobacteria</taxon>
        <taxon>Pseudomonadales</taxon>
        <taxon>Marinobacteraceae</taxon>
        <taxon>Marinobacter</taxon>
    </lineage>
</organism>
<gene>
    <name evidence="6" type="ORF">C7H09_00110</name>
</gene>
<evidence type="ECO:0000256" key="4">
    <source>
        <dbReference type="ARBA" id="ARBA00022840"/>
    </source>
</evidence>
<accession>A0A2T1KW41</accession>
<comment type="caution">
    <text evidence="6">The sequence shown here is derived from an EMBL/GenBank/DDBJ whole genome shotgun (WGS) entry which is preliminary data.</text>
</comment>
<keyword evidence="4 6" id="KW-0067">ATP-binding</keyword>
<protein>
    <submittedName>
        <fullName evidence="6">Sugar ABC transporter ATP-binding protein</fullName>
    </submittedName>
</protein>
<dbReference type="InterPro" id="IPR003593">
    <property type="entry name" value="AAA+_ATPase"/>
</dbReference>
<dbReference type="Gene3D" id="3.40.50.300">
    <property type="entry name" value="P-loop containing nucleotide triphosphate hydrolases"/>
    <property type="match status" value="1"/>
</dbReference>
<dbReference type="GO" id="GO:0005524">
    <property type="term" value="F:ATP binding"/>
    <property type="evidence" value="ECO:0007669"/>
    <property type="project" value="UniProtKB-KW"/>
</dbReference>
<keyword evidence="7" id="KW-1185">Reference proteome</keyword>
<comment type="similarity">
    <text evidence="1">Belongs to the ABC transporter superfamily.</text>
</comment>
<dbReference type="PROSITE" id="PS00211">
    <property type="entry name" value="ABC_TRANSPORTER_1"/>
    <property type="match status" value="1"/>
</dbReference>
<dbReference type="RefSeq" id="WP_106760657.1">
    <property type="nucleotide sequence ID" value="NZ_PXNP01000004.1"/>
</dbReference>
<dbReference type="Pfam" id="PF14524">
    <property type="entry name" value="Wzt_C"/>
    <property type="match status" value="1"/>
</dbReference>